<feature type="chain" id="PRO_5002902502" evidence="1">
    <location>
        <begin position="21"/>
        <end position="69"/>
    </location>
</feature>
<name>C0QPP6_PERMH</name>
<feature type="signal peptide" evidence="1">
    <location>
        <begin position="1"/>
        <end position="20"/>
    </location>
</feature>
<keyword evidence="1" id="KW-0732">Signal</keyword>
<dbReference type="STRING" id="123214.PERMA_0855"/>
<dbReference type="KEGG" id="pmx:PERMA_0855"/>
<evidence type="ECO:0000313" key="2">
    <source>
        <dbReference type="EMBL" id="ACO03766.1"/>
    </source>
</evidence>
<dbReference type="HOGENOM" id="CLU_2772289_0_0_0"/>
<organism evidence="2 3">
    <name type="scientific">Persephonella marina (strain DSM 14350 / EX-H1)</name>
    <dbReference type="NCBI Taxonomy" id="123214"/>
    <lineage>
        <taxon>Bacteria</taxon>
        <taxon>Pseudomonadati</taxon>
        <taxon>Aquificota</taxon>
        <taxon>Aquificia</taxon>
        <taxon>Aquificales</taxon>
        <taxon>Hydrogenothermaceae</taxon>
        <taxon>Persephonella</taxon>
    </lineage>
</organism>
<dbReference type="PaxDb" id="123214-PERMA_0855"/>
<sequence length="69" mass="7590">MKRIFSSLLTLLILITFSVASDTDRGKDIKQLNIGKPCCSNCDEKKVEKPNKPSCPNCAESKKPCCKDG</sequence>
<protein>
    <submittedName>
        <fullName evidence="2">Uncharacterized protein</fullName>
    </submittedName>
</protein>
<evidence type="ECO:0000313" key="3">
    <source>
        <dbReference type="Proteomes" id="UP000001366"/>
    </source>
</evidence>
<dbReference type="EMBL" id="CP001230">
    <property type="protein sequence ID" value="ACO03766.1"/>
    <property type="molecule type" value="Genomic_DNA"/>
</dbReference>
<proteinExistence type="predicted"/>
<keyword evidence="3" id="KW-1185">Reference proteome</keyword>
<reference evidence="2 3" key="1">
    <citation type="journal article" date="2009" name="J. Bacteriol.">
        <title>Complete and draft genome sequences of six members of the Aquificales.</title>
        <authorList>
            <person name="Reysenbach A.L."/>
            <person name="Hamamura N."/>
            <person name="Podar M."/>
            <person name="Griffiths E."/>
            <person name="Ferreira S."/>
            <person name="Hochstein R."/>
            <person name="Heidelberg J."/>
            <person name="Johnson J."/>
            <person name="Mead D."/>
            <person name="Pohorille A."/>
            <person name="Sarmiento M."/>
            <person name="Schweighofer K."/>
            <person name="Seshadri R."/>
            <person name="Voytek M.A."/>
        </authorList>
    </citation>
    <scope>NUCLEOTIDE SEQUENCE [LARGE SCALE GENOMIC DNA]</scope>
    <source>
        <strain evidence="3">DSM 14350 / EX-H1</strain>
    </source>
</reference>
<gene>
    <name evidence="2" type="ordered locus">PERMA_0855</name>
</gene>
<accession>C0QPP6</accession>
<evidence type="ECO:0000256" key="1">
    <source>
        <dbReference type="SAM" id="SignalP"/>
    </source>
</evidence>
<dbReference type="RefSeq" id="WP_012676005.1">
    <property type="nucleotide sequence ID" value="NC_012440.1"/>
</dbReference>
<dbReference type="AlphaFoldDB" id="C0QPP6"/>
<dbReference type="Proteomes" id="UP000001366">
    <property type="component" value="Chromosome"/>
</dbReference>